<gene>
    <name evidence="2" type="ORF">LVJ83_00960</name>
</gene>
<feature type="domain" description="Glutamine amidotransferase" evidence="1">
    <location>
        <begin position="44"/>
        <end position="180"/>
    </location>
</feature>
<proteinExistence type="predicted"/>
<dbReference type="Proteomes" id="UP000829817">
    <property type="component" value="Chromosome"/>
</dbReference>
<keyword evidence="2" id="KW-0315">Glutamine amidotransferase</keyword>
<dbReference type="PANTHER" id="PTHR42695:SF5">
    <property type="entry name" value="GLUTAMINE AMIDOTRANSFERASE YLR126C-RELATED"/>
    <property type="match status" value="1"/>
</dbReference>
<dbReference type="PROSITE" id="PS51273">
    <property type="entry name" value="GATASE_TYPE_1"/>
    <property type="match status" value="1"/>
</dbReference>
<dbReference type="InterPro" id="IPR044992">
    <property type="entry name" value="ChyE-like"/>
</dbReference>
<dbReference type="RefSeq" id="WP_244785425.1">
    <property type="nucleotide sequence ID" value="NZ_CP091508.1"/>
</dbReference>
<dbReference type="EMBL" id="CP091508">
    <property type="protein sequence ID" value="UOO82081.1"/>
    <property type="molecule type" value="Genomic_DNA"/>
</dbReference>
<keyword evidence="3" id="KW-1185">Reference proteome</keyword>
<reference evidence="2 3" key="1">
    <citation type="journal article" date="2022" name="Res Sq">
        <title>Evolution of multicellular longitudinally dividing oral cavity symbionts (Neisseriaceae).</title>
        <authorList>
            <person name="Nyongesa S."/>
            <person name="Weber P."/>
            <person name="Bernet E."/>
            <person name="Pullido F."/>
            <person name="Nieckarz M."/>
            <person name="Delaby M."/>
            <person name="Nieves C."/>
            <person name="Viehboeck T."/>
            <person name="Krause N."/>
            <person name="Rivera-Millot A."/>
            <person name="Nakamura A."/>
            <person name="Vischer N."/>
            <person name="VanNieuwenhze M."/>
            <person name="Brun Y."/>
            <person name="Cava F."/>
            <person name="Bulgheresi S."/>
            <person name="Veyrier F."/>
        </authorList>
    </citation>
    <scope>NUCLEOTIDE SEQUENCE [LARGE SCALE GENOMIC DNA]</scope>
    <source>
        <strain evidence="2 3">CCUG 63373m</strain>
    </source>
</reference>
<dbReference type="NCBIfam" id="NF005458">
    <property type="entry name" value="PRK07053.1"/>
    <property type="match status" value="1"/>
</dbReference>
<dbReference type="Gene3D" id="3.40.50.880">
    <property type="match status" value="1"/>
</dbReference>
<dbReference type="SUPFAM" id="SSF52317">
    <property type="entry name" value="Class I glutamine amidotransferase-like"/>
    <property type="match status" value="1"/>
</dbReference>
<dbReference type="Pfam" id="PF00117">
    <property type="entry name" value="GATase"/>
    <property type="match status" value="1"/>
</dbReference>
<dbReference type="InterPro" id="IPR017926">
    <property type="entry name" value="GATASE"/>
</dbReference>
<dbReference type="CDD" id="cd01741">
    <property type="entry name" value="GATase1_1"/>
    <property type="match status" value="1"/>
</dbReference>
<sequence>MAAIAVIRHLAFENLGILENLFTRRGDTFFYIEAPAADFTDPRLQSADLLVILGAPIGAFDEARYPFLNAETACIRTRIEAGKPTLGICLGAQLIARILGAAVAPMGNKEIGFSPLALTEAGTASPLRHLAGTPVLHWHGDQFEIPPQAAHLAASAACPHQAFSVGTHILALQFHLEADPAKIEYWLVGHACELAAAGIDLQQLRDDAARHGQALQQAAEKTISEWLDQAR</sequence>
<evidence type="ECO:0000313" key="3">
    <source>
        <dbReference type="Proteomes" id="UP000829817"/>
    </source>
</evidence>
<dbReference type="PANTHER" id="PTHR42695">
    <property type="entry name" value="GLUTAMINE AMIDOTRANSFERASE YLR126C-RELATED"/>
    <property type="match status" value="1"/>
</dbReference>
<dbReference type="InterPro" id="IPR029062">
    <property type="entry name" value="Class_I_gatase-like"/>
</dbReference>
<evidence type="ECO:0000259" key="1">
    <source>
        <dbReference type="Pfam" id="PF00117"/>
    </source>
</evidence>
<evidence type="ECO:0000313" key="2">
    <source>
        <dbReference type="EMBL" id="UOO82081.1"/>
    </source>
</evidence>
<organism evidence="2 3">
    <name type="scientific">Uruburuella testudinis</name>
    <dbReference type="NCBI Taxonomy" id="1282863"/>
    <lineage>
        <taxon>Bacteria</taxon>
        <taxon>Pseudomonadati</taxon>
        <taxon>Pseudomonadota</taxon>
        <taxon>Betaproteobacteria</taxon>
        <taxon>Neisseriales</taxon>
        <taxon>Neisseriaceae</taxon>
        <taxon>Uruburuella</taxon>
    </lineage>
</organism>
<accession>A0ABY4DSQ0</accession>
<name>A0ABY4DSQ0_9NEIS</name>
<protein>
    <submittedName>
        <fullName evidence="2">Glutamine amidotransferase</fullName>
    </submittedName>
</protein>